<dbReference type="PANTHER" id="PTHR30349:SF41">
    <property type="entry name" value="INTEGRASE_RECOMBINASE PROTEIN MJ0367-RELATED"/>
    <property type="match status" value="1"/>
</dbReference>
<reference evidence="7 8" key="1">
    <citation type="submission" date="2017-11" db="EMBL/GenBank/DDBJ databases">
        <title>Genome sequence of Lysinibacillus sphaericus, a lignin-degrading bacteria isolated from municipal solid waste soil.</title>
        <authorList>
            <person name="Persinoti G.F."/>
            <person name="Paixao D.A."/>
            <person name="Bugg T.D."/>
            <person name="Squina F.M."/>
        </authorList>
    </citation>
    <scope>NUCLEOTIDE SEQUENCE [LARGE SCALE GENOMIC DNA]</scope>
    <source>
        <strain evidence="7 8">A1</strain>
    </source>
</reference>
<evidence type="ECO:0000259" key="6">
    <source>
        <dbReference type="PROSITE" id="PS51900"/>
    </source>
</evidence>
<accession>A0A2S5D138</accession>
<keyword evidence="8" id="KW-1185">Reference proteome</keyword>
<dbReference type="InterPro" id="IPR011010">
    <property type="entry name" value="DNA_brk_join_enz"/>
</dbReference>
<dbReference type="InterPro" id="IPR044068">
    <property type="entry name" value="CB"/>
</dbReference>
<comment type="similarity">
    <text evidence="1">Belongs to the 'phage' integrase family.</text>
</comment>
<evidence type="ECO:0000313" key="7">
    <source>
        <dbReference type="EMBL" id="POZ56790.1"/>
    </source>
</evidence>
<feature type="domain" description="Core-binding (CB)" evidence="6">
    <location>
        <begin position="1"/>
        <end position="87"/>
    </location>
</feature>
<dbReference type="InterPro" id="IPR010998">
    <property type="entry name" value="Integrase_recombinase_N"/>
</dbReference>
<evidence type="ECO:0000256" key="2">
    <source>
        <dbReference type="ARBA" id="ARBA00023125"/>
    </source>
</evidence>
<dbReference type="PROSITE" id="PS51900">
    <property type="entry name" value="CB"/>
    <property type="match status" value="1"/>
</dbReference>
<evidence type="ECO:0000313" key="8">
    <source>
        <dbReference type="Proteomes" id="UP000237319"/>
    </source>
</evidence>
<dbReference type="Pfam" id="PF00589">
    <property type="entry name" value="Phage_integrase"/>
    <property type="match status" value="1"/>
</dbReference>
<dbReference type="PANTHER" id="PTHR30349">
    <property type="entry name" value="PHAGE INTEGRASE-RELATED"/>
    <property type="match status" value="1"/>
</dbReference>
<sequence>MLIKFAIQDFIDEREMMNLSDETLKGYRIFFKEFQTWLRENDILDASDVTASTIKGYLVYCKREKGNAPSTINNKLKNLKAFFNHLVENENITKNPCYKITKQKTEERIEVFTDVHIRQMLRYYRRLKRKDHEYTAYRNTAIIITLLGTGIRIGELRNLKWSDVIENQLVVFGKNRKQETVPLTKRVLNELEELKLYCTRYFNDLPDYIFANRNGTQMSYEATKSVFKRLQEVMNFKDVRLSAHTFRHTFAHRCIVNGMDVFTLQKILRHSSLSMTEKYLALWGTALHEQNEKYNPLNNFDI</sequence>
<dbReference type="RefSeq" id="WP_103976830.1">
    <property type="nucleotide sequence ID" value="NZ_PGLV01000001.1"/>
</dbReference>
<dbReference type="InterPro" id="IPR025269">
    <property type="entry name" value="SAM-like_dom"/>
</dbReference>
<dbReference type="InterPro" id="IPR002104">
    <property type="entry name" value="Integrase_catalytic"/>
</dbReference>
<keyword evidence="2 4" id="KW-0238">DNA-binding</keyword>
<dbReference type="Gene3D" id="1.10.443.10">
    <property type="entry name" value="Intergrase catalytic core"/>
    <property type="match status" value="1"/>
</dbReference>
<dbReference type="InterPro" id="IPR013762">
    <property type="entry name" value="Integrase-like_cat_sf"/>
</dbReference>
<gene>
    <name evidence="7" type="primary">xerD_3</name>
    <name evidence="7" type="ORF">LYSIN_01573</name>
</gene>
<dbReference type="SUPFAM" id="SSF56349">
    <property type="entry name" value="DNA breaking-rejoining enzymes"/>
    <property type="match status" value="1"/>
</dbReference>
<evidence type="ECO:0000256" key="4">
    <source>
        <dbReference type="PROSITE-ProRule" id="PRU01248"/>
    </source>
</evidence>
<dbReference type="GO" id="GO:0006310">
    <property type="term" value="P:DNA recombination"/>
    <property type="evidence" value="ECO:0007669"/>
    <property type="project" value="UniProtKB-KW"/>
</dbReference>
<dbReference type="PROSITE" id="PS51898">
    <property type="entry name" value="TYR_RECOMBINASE"/>
    <property type="match status" value="1"/>
</dbReference>
<organism evidence="7 8">
    <name type="scientific">Lysinibacillus sphaericus</name>
    <name type="common">Bacillus sphaericus</name>
    <dbReference type="NCBI Taxonomy" id="1421"/>
    <lineage>
        <taxon>Bacteria</taxon>
        <taxon>Bacillati</taxon>
        <taxon>Bacillota</taxon>
        <taxon>Bacilli</taxon>
        <taxon>Bacillales</taxon>
        <taxon>Bacillaceae</taxon>
        <taxon>Lysinibacillus</taxon>
    </lineage>
</organism>
<name>A0A2S5D138_LYSSH</name>
<dbReference type="CDD" id="cd00397">
    <property type="entry name" value="DNA_BRE_C"/>
    <property type="match status" value="1"/>
</dbReference>
<dbReference type="Pfam" id="PF13102">
    <property type="entry name" value="Phage_int_SAM_5"/>
    <property type="match status" value="1"/>
</dbReference>
<evidence type="ECO:0000259" key="5">
    <source>
        <dbReference type="PROSITE" id="PS51898"/>
    </source>
</evidence>
<protein>
    <submittedName>
        <fullName evidence="7">Tyrosine recombinase XerD</fullName>
    </submittedName>
</protein>
<evidence type="ECO:0000256" key="1">
    <source>
        <dbReference type="ARBA" id="ARBA00008857"/>
    </source>
</evidence>
<dbReference type="EMBL" id="PGLV01000001">
    <property type="protein sequence ID" value="POZ56790.1"/>
    <property type="molecule type" value="Genomic_DNA"/>
</dbReference>
<dbReference type="GO" id="GO:0015074">
    <property type="term" value="P:DNA integration"/>
    <property type="evidence" value="ECO:0007669"/>
    <property type="project" value="InterPro"/>
</dbReference>
<comment type="caution">
    <text evidence="7">The sequence shown here is derived from an EMBL/GenBank/DDBJ whole genome shotgun (WGS) entry which is preliminary data.</text>
</comment>
<dbReference type="Gene3D" id="1.10.150.130">
    <property type="match status" value="1"/>
</dbReference>
<dbReference type="Proteomes" id="UP000237319">
    <property type="component" value="Unassembled WGS sequence"/>
</dbReference>
<dbReference type="GO" id="GO:0003677">
    <property type="term" value="F:DNA binding"/>
    <property type="evidence" value="ECO:0007669"/>
    <property type="project" value="UniProtKB-UniRule"/>
</dbReference>
<dbReference type="AlphaFoldDB" id="A0A2S5D138"/>
<evidence type="ECO:0000256" key="3">
    <source>
        <dbReference type="ARBA" id="ARBA00023172"/>
    </source>
</evidence>
<keyword evidence="3" id="KW-0233">DNA recombination</keyword>
<feature type="domain" description="Tyr recombinase" evidence="5">
    <location>
        <begin position="108"/>
        <end position="295"/>
    </location>
</feature>
<dbReference type="InterPro" id="IPR050090">
    <property type="entry name" value="Tyrosine_recombinase_XerCD"/>
</dbReference>
<proteinExistence type="inferred from homology"/>